<evidence type="ECO:0000256" key="3">
    <source>
        <dbReference type="ARBA" id="ARBA00023054"/>
    </source>
</evidence>
<keyword evidence="4" id="KW-0472">Membrane</keyword>
<dbReference type="EMBL" id="KZ772745">
    <property type="protein sequence ID" value="PTQ35190.1"/>
    <property type="molecule type" value="Genomic_DNA"/>
</dbReference>
<dbReference type="Proteomes" id="UP000244005">
    <property type="component" value="Unassembled WGS sequence"/>
</dbReference>
<evidence type="ECO:0000256" key="2">
    <source>
        <dbReference type="ARBA" id="ARBA00022475"/>
    </source>
</evidence>
<evidence type="ECO:0000313" key="8">
    <source>
        <dbReference type="EMBL" id="PTQ35190.1"/>
    </source>
</evidence>
<organism evidence="8 9">
    <name type="scientific">Marchantia polymorpha</name>
    <name type="common">Common liverwort</name>
    <name type="synonym">Marchantia aquatica</name>
    <dbReference type="NCBI Taxonomy" id="3197"/>
    <lineage>
        <taxon>Eukaryota</taxon>
        <taxon>Viridiplantae</taxon>
        <taxon>Streptophyta</taxon>
        <taxon>Embryophyta</taxon>
        <taxon>Marchantiophyta</taxon>
        <taxon>Marchantiopsida</taxon>
        <taxon>Marchantiidae</taxon>
        <taxon>Marchantiales</taxon>
        <taxon>Marchantiaceae</taxon>
        <taxon>Marchantia</taxon>
    </lineage>
</organism>
<dbReference type="Gramene" id="Mp5g18770.1">
    <property type="protein sequence ID" value="Mp5g18770.1.cds"/>
    <property type="gene ID" value="Mp5g18770"/>
</dbReference>
<evidence type="ECO:0000256" key="1">
    <source>
        <dbReference type="ARBA" id="ARBA00004236"/>
    </source>
</evidence>
<keyword evidence="3" id="KW-0175">Coiled coil</keyword>
<keyword evidence="2" id="KW-1003">Cell membrane</keyword>
<dbReference type="AlphaFoldDB" id="A0A2R6WMV8"/>
<gene>
    <name evidence="8" type="ORF">MARPO_0073s0064</name>
</gene>
<dbReference type="GO" id="GO:0007186">
    <property type="term" value="P:G protein-coupled receptor signaling pathway"/>
    <property type="evidence" value="ECO:0007669"/>
    <property type="project" value="InterPro"/>
</dbReference>
<feature type="compositionally biased region" description="Polar residues" evidence="6">
    <location>
        <begin position="1"/>
        <end position="28"/>
    </location>
</feature>
<feature type="region of interest" description="Disordered" evidence="6">
    <location>
        <begin position="1"/>
        <end position="47"/>
    </location>
</feature>
<feature type="region of interest" description="Disordered" evidence="6">
    <location>
        <begin position="90"/>
        <end position="114"/>
    </location>
</feature>
<evidence type="ECO:0000259" key="7">
    <source>
        <dbReference type="SMART" id="SM01224"/>
    </source>
</evidence>
<keyword evidence="9" id="KW-1185">Reference proteome</keyword>
<protein>
    <recommendedName>
        <fullName evidence="7">G protein gamma domain-containing protein</fullName>
    </recommendedName>
</protein>
<evidence type="ECO:0000313" key="9">
    <source>
        <dbReference type="Proteomes" id="UP000244005"/>
    </source>
</evidence>
<proteinExistence type="predicted"/>
<accession>A0A2R6WMV8</accession>
<dbReference type="GO" id="GO:0005886">
    <property type="term" value="C:plasma membrane"/>
    <property type="evidence" value="ECO:0007669"/>
    <property type="project" value="UniProtKB-SubCell"/>
</dbReference>
<dbReference type="OMA" id="VSTICME"/>
<comment type="subcellular location">
    <subcellularLocation>
        <location evidence="1">Cell membrane</location>
    </subcellularLocation>
</comment>
<name>A0A2R6WMV8_MARPO</name>
<dbReference type="InterPro" id="IPR015898">
    <property type="entry name" value="G-protein_gamma-like_dom"/>
</dbReference>
<keyword evidence="5" id="KW-0807">Transducer</keyword>
<evidence type="ECO:0000256" key="6">
    <source>
        <dbReference type="SAM" id="MobiDB-lite"/>
    </source>
</evidence>
<dbReference type="InterPro" id="IPR045878">
    <property type="entry name" value="GG1/2"/>
</dbReference>
<feature type="domain" description="G protein gamma" evidence="7">
    <location>
        <begin position="48"/>
        <end position="120"/>
    </location>
</feature>
<dbReference type="Pfam" id="PF00631">
    <property type="entry name" value="G-gamma"/>
    <property type="match status" value="1"/>
</dbReference>
<reference evidence="9" key="1">
    <citation type="journal article" date="2017" name="Cell">
        <title>Insights into land plant evolution garnered from the Marchantia polymorpha genome.</title>
        <authorList>
            <person name="Bowman J.L."/>
            <person name="Kohchi T."/>
            <person name="Yamato K.T."/>
            <person name="Jenkins J."/>
            <person name="Shu S."/>
            <person name="Ishizaki K."/>
            <person name="Yamaoka S."/>
            <person name="Nishihama R."/>
            <person name="Nakamura Y."/>
            <person name="Berger F."/>
            <person name="Adam C."/>
            <person name="Aki S.S."/>
            <person name="Althoff F."/>
            <person name="Araki T."/>
            <person name="Arteaga-Vazquez M.A."/>
            <person name="Balasubrmanian S."/>
            <person name="Barry K."/>
            <person name="Bauer D."/>
            <person name="Boehm C.R."/>
            <person name="Briginshaw L."/>
            <person name="Caballero-Perez J."/>
            <person name="Catarino B."/>
            <person name="Chen F."/>
            <person name="Chiyoda S."/>
            <person name="Chovatia M."/>
            <person name="Davies K.M."/>
            <person name="Delmans M."/>
            <person name="Demura T."/>
            <person name="Dierschke T."/>
            <person name="Dolan L."/>
            <person name="Dorantes-Acosta A.E."/>
            <person name="Eklund D.M."/>
            <person name="Florent S.N."/>
            <person name="Flores-Sandoval E."/>
            <person name="Fujiyama A."/>
            <person name="Fukuzawa H."/>
            <person name="Galik B."/>
            <person name="Grimanelli D."/>
            <person name="Grimwood J."/>
            <person name="Grossniklaus U."/>
            <person name="Hamada T."/>
            <person name="Haseloff J."/>
            <person name="Hetherington A.J."/>
            <person name="Higo A."/>
            <person name="Hirakawa Y."/>
            <person name="Hundley H.N."/>
            <person name="Ikeda Y."/>
            <person name="Inoue K."/>
            <person name="Inoue S.I."/>
            <person name="Ishida S."/>
            <person name="Jia Q."/>
            <person name="Kakita M."/>
            <person name="Kanazawa T."/>
            <person name="Kawai Y."/>
            <person name="Kawashima T."/>
            <person name="Kennedy M."/>
            <person name="Kinose K."/>
            <person name="Kinoshita T."/>
            <person name="Kohara Y."/>
            <person name="Koide E."/>
            <person name="Komatsu K."/>
            <person name="Kopischke S."/>
            <person name="Kubo M."/>
            <person name="Kyozuka J."/>
            <person name="Lagercrantz U."/>
            <person name="Lin S.S."/>
            <person name="Lindquist E."/>
            <person name="Lipzen A.M."/>
            <person name="Lu C.W."/>
            <person name="De Luna E."/>
            <person name="Martienssen R.A."/>
            <person name="Minamino N."/>
            <person name="Mizutani M."/>
            <person name="Mizutani M."/>
            <person name="Mochizuki N."/>
            <person name="Monte I."/>
            <person name="Mosher R."/>
            <person name="Nagasaki H."/>
            <person name="Nakagami H."/>
            <person name="Naramoto S."/>
            <person name="Nishitani K."/>
            <person name="Ohtani M."/>
            <person name="Okamoto T."/>
            <person name="Okumura M."/>
            <person name="Phillips J."/>
            <person name="Pollak B."/>
            <person name="Reinders A."/>
            <person name="Rovekamp M."/>
            <person name="Sano R."/>
            <person name="Sawa S."/>
            <person name="Schmid M.W."/>
            <person name="Shirakawa M."/>
            <person name="Solano R."/>
            <person name="Spunde A."/>
            <person name="Suetsugu N."/>
            <person name="Sugano S."/>
            <person name="Sugiyama A."/>
            <person name="Sun R."/>
            <person name="Suzuki Y."/>
            <person name="Takenaka M."/>
            <person name="Takezawa D."/>
            <person name="Tomogane H."/>
            <person name="Tsuzuki M."/>
            <person name="Ueda T."/>
            <person name="Umeda M."/>
            <person name="Ward J.M."/>
            <person name="Watanabe Y."/>
            <person name="Yazaki K."/>
            <person name="Yokoyama R."/>
            <person name="Yoshitake Y."/>
            <person name="Yotsui I."/>
            <person name="Zachgo S."/>
            <person name="Schmutz J."/>
        </authorList>
    </citation>
    <scope>NUCLEOTIDE SEQUENCE [LARGE SCALE GENOMIC DNA]</scope>
    <source>
        <strain evidence="9">Tak-1</strain>
    </source>
</reference>
<dbReference type="SMART" id="SM01224">
    <property type="entry name" value="G_gamma"/>
    <property type="match status" value="1"/>
</dbReference>
<dbReference type="OrthoDB" id="1934467at2759"/>
<dbReference type="PANTHER" id="PTHR35129">
    <property type="entry name" value="GUANINE NUCLEOTIDE-BINDING PROTEIN SUBUNIT GAMMA 1"/>
    <property type="match status" value="1"/>
</dbReference>
<evidence type="ECO:0000256" key="4">
    <source>
        <dbReference type="ARBA" id="ARBA00023136"/>
    </source>
</evidence>
<sequence length="121" mass="13492">METQARRYSSNGASTSSRNTSPNYSAARSSPPLPQPRSVPDLHGRARKKAELNRLNAEIRLLQDELQRLETLPPASEVCKMLVQSIESQSDPFLGTSPGQQEWDRWFRGPPAPKPKCCCCP</sequence>
<evidence type="ECO:0000256" key="5">
    <source>
        <dbReference type="ARBA" id="ARBA00023224"/>
    </source>
</evidence>